<proteinExistence type="predicted"/>
<evidence type="ECO:0000313" key="1">
    <source>
        <dbReference type="EMBL" id="CCF20213.1"/>
    </source>
</evidence>
<dbReference type="AlphaFoldDB" id="L0NGJ9"/>
<dbReference type="Proteomes" id="UP000010792">
    <property type="component" value="Chromosome"/>
</dbReference>
<dbReference type="EMBL" id="FO082820">
    <property type="protein sequence ID" value="CCF20213.1"/>
    <property type="molecule type" value="Genomic_DNA"/>
</dbReference>
<reference evidence="1 2" key="1">
    <citation type="journal article" date="2013" name="Genome Biol. Evol.">
        <title>Life in an arsenic-containing gold mine: genome and physiology of the autotrophic arsenite-oxidizing bacterium rhizobium sp. NT-26.</title>
        <authorList>
            <person name="Andres J."/>
            <person name="Arsene-Ploetze F."/>
            <person name="Barbe V."/>
            <person name="Brochier-Armanet C."/>
            <person name="Cleiss-Arnold J."/>
            <person name="Coppee J.Y."/>
            <person name="Dillies M.A."/>
            <person name="Geist"/>
            <person name="L"/>
            <person name="Joublin A."/>
            <person name="Koechler S."/>
            <person name="Lassalle F."/>
            <person name="Marchal M."/>
            <person name="Medigue C."/>
            <person name="Muller D."/>
            <person name="Nesme X."/>
            <person name="Plewniak F."/>
            <person name="Proux C."/>
            <person name="Ramirez-Bahena M.H."/>
            <person name="Schenowitz C."/>
            <person name="Sismeiro O."/>
            <person name="Vallenet D."/>
            <person name="Santini J.M."/>
            <person name="Bertin P.N."/>
        </authorList>
    </citation>
    <scope>NUCLEOTIDE SEQUENCE [LARGE SCALE GENOMIC DNA]</scope>
    <source>
        <strain evidence="1 2">NT-26</strain>
    </source>
</reference>
<sequence length="115" mass="12200">MRQCPVQLLCLHRVEFERNEVEGGARASLKLPLPPRLAEVQPRAEAEFADSEIAAGLPSIRQSVAGEKDVAAFEPTVAAAIKVVAKLGGKGHIALVPLKALVTIFGNVVAHGQCR</sequence>
<protein>
    <submittedName>
        <fullName evidence="1">Uncharacterized protein</fullName>
    </submittedName>
</protein>
<name>L0NGJ9_9HYPH</name>
<keyword evidence="2" id="KW-1185">Reference proteome</keyword>
<evidence type="ECO:0000313" key="2">
    <source>
        <dbReference type="Proteomes" id="UP000010792"/>
    </source>
</evidence>
<dbReference type="KEGG" id="rht:NT26_2489"/>
<gene>
    <name evidence="1" type="ORF">NT26_2489</name>
</gene>
<organism evidence="1 2">
    <name type="scientific">Pseudorhizobium banfieldiae</name>
    <dbReference type="NCBI Taxonomy" id="1125847"/>
    <lineage>
        <taxon>Bacteria</taxon>
        <taxon>Pseudomonadati</taxon>
        <taxon>Pseudomonadota</taxon>
        <taxon>Alphaproteobacteria</taxon>
        <taxon>Hyphomicrobiales</taxon>
        <taxon>Rhizobiaceae</taxon>
        <taxon>Rhizobium/Agrobacterium group</taxon>
        <taxon>Pseudorhizobium</taxon>
    </lineage>
</organism>
<accession>L0NGJ9</accession>